<dbReference type="EMBL" id="ML170172">
    <property type="protein sequence ID" value="TDL23100.1"/>
    <property type="molecule type" value="Genomic_DNA"/>
</dbReference>
<proteinExistence type="predicted"/>
<evidence type="ECO:0000256" key="1">
    <source>
        <dbReference type="SAM" id="MobiDB-lite"/>
    </source>
</evidence>
<dbReference type="VEuPathDB" id="FungiDB:BD410DRAFT_189715"/>
<feature type="compositionally biased region" description="Low complexity" evidence="1">
    <location>
        <begin position="463"/>
        <end position="475"/>
    </location>
</feature>
<dbReference type="Proteomes" id="UP000294933">
    <property type="component" value="Unassembled WGS sequence"/>
</dbReference>
<organism evidence="2 3">
    <name type="scientific">Rickenella mellea</name>
    <dbReference type="NCBI Taxonomy" id="50990"/>
    <lineage>
        <taxon>Eukaryota</taxon>
        <taxon>Fungi</taxon>
        <taxon>Dikarya</taxon>
        <taxon>Basidiomycota</taxon>
        <taxon>Agaricomycotina</taxon>
        <taxon>Agaricomycetes</taxon>
        <taxon>Hymenochaetales</taxon>
        <taxon>Rickenellaceae</taxon>
        <taxon>Rickenella</taxon>
    </lineage>
</organism>
<dbReference type="OrthoDB" id="3265918at2759"/>
<feature type="compositionally biased region" description="Polar residues" evidence="1">
    <location>
        <begin position="351"/>
        <end position="371"/>
    </location>
</feature>
<keyword evidence="3" id="KW-1185">Reference proteome</keyword>
<name>A0A4Y7Q8E6_9AGAM</name>
<protein>
    <submittedName>
        <fullName evidence="2">Uncharacterized protein</fullName>
    </submittedName>
</protein>
<evidence type="ECO:0000313" key="3">
    <source>
        <dbReference type="Proteomes" id="UP000294933"/>
    </source>
</evidence>
<feature type="region of interest" description="Disordered" evidence="1">
    <location>
        <begin position="351"/>
        <end position="481"/>
    </location>
</feature>
<gene>
    <name evidence="2" type="ORF">BD410DRAFT_189715</name>
</gene>
<accession>A0A4Y7Q8E6</accession>
<sequence length="481" mass="53101">MKKWLDLSKLPKAPHFKSIKFDRNTPGSAAELCNGTASKTNIVDKTHPLARTAHPKTWARTLPTANHKALLIRAFPKALLARPEIPRPDPPFSLRPEPRRIVGKSGEHIEQIDKWANVSAQFVIGIKTARSACVRARIKRRLKTALVLIVTRGAHLAYSDGDGVGDKVLMSDDGGTVRGAYSWILRDWTYVFTPSAEVFRMPYPELVGIMRVGLSNITKRARWLERSWALQDSSFIPEEEYGDLLLKGPTEKRPSSSLPPLTPIRLLDTLSSAAFLRHPLTSHGNTQFTYPPSTADMPILPLPVTNKDIAPGSGYLLDENAPYLLHDNGEFAPAEDALDDDEDFFLEQTSEQDTRMGTQLETTQPPTSSTVPRLFFPASGAASRAEPPSPILRGSSSRNHPSSPPPSAIHMTRKAPKAPSISFKISSTEPTPEAVVEPQTTKLLFRNPSIATPPSPLRGSVKSPSDQSRSSQQMSNRRRRR</sequence>
<dbReference type="AlphaFoldDB" id="A0A4Y7Q8E6"/>
<evidence type="ECO:0000313" key="2">
    <source>
        <dbReference type="EMBL" id="TDL23100.1"/>
    </source>
</evidence>
<reference evidence="2 3" key="1">
    <citation type="submission" date="2018-06" db="EMBL/GenBank/DDBJ databases">
        <title>A transcriptomic atlas of mushroom development highlights an independent origin of complex multicellularity.</title>
        <authorList>
            <consortium name="DOE Joint Genome Institute"/>
            <person name="Krizsan K."/>
            <person name="Almasi E."/>
            <person name="Merenyi Z."/>
            <person name="Sahu N."/>
            <person name="Viragh M."/>
            <person name="Koszo T."/>
            <person name="Mondo S."/>
            <person name="Kiss B."/>
            <person name="Balint B."/>
            <person name="Kues U."/>
            <person name="Barry K."/>
            <person name="Hegedus J.C."/>
            <person name="Henrissat B."/>
            <person name="Johnson J."/>
            <person name="Lipzen A."/>
            <person name="Ohm R."/>
            <person name="Nagy I."/>
            <person name="Pangilinan J."/>
            <person name="Yan J."/>
            <person name="Xiong Y."/>
            <person name="Grigoriev I.V."/>
            <person name="Hibbett D.S."/>
            <person name="Nagy L.G."/>
        </authorList>
    </citation>
    <scope>NUCLEOTIDE SEQUENCE [LARGE SCALE GENOMIC DNA]</scope>
    <source>
        <strain evidence="2 3">SZMC22713</strain>
    </source>
</reference>
<dbReference type="STRING" id="50990.A0A4Y7Q8E6"/>